<dbReference type="InterPro" id="IPR010139">
    <property type="entry name" value="Imidazole-glycPsynth_HisH"/>
</dbReference>
<comment type="subcellular location">
    <subcellularLocation>
        <location evidence="11">Cytoplasm</location>
    </subcellularLocation>
</comment>
<evidence type="ECO:0000256" key="6">
    <source>
        <dbReference type="ARBA" id="ARBA00023102"/>
    </source>
</evidence>
<evidence type="ECO:0000256" key="7">
    <source>
        <dbReference type="ARBA" id="ARBA00023239"/>
    </source>
</evidence>
<organism evidence="14">
    <name type="scientific">Paraconexibacter sp. AEG42_29</name>
    <dbReference type="NCBI Taxonomy" id="2997339"/>
    <lineage>
        <taxon>Bacteria</taxon>
        <taxon>Bacillati</taxon>
        <taxon>Actinomycetota</taxon>
        <taxon>Thermoleophilia</taxon>
        <taxon>Solirubrobacterales</taxon>
        <taxon>Paraconexibacteraceae</taxon>
        <taxon>Paraconexibacter</taxon>
    </lineage>
</organism>
<dbReference type="PROSITE" id="PS51273">
    <property type="entry name" value="GATASE_TYPE_1"/>
    <property type="match status" value="1"/>
</dbReference>
<dbReference type="NCBIfam" id="TIGR01855">
    <property type="entry name" value="IMP_synth_hisH"/>
    <property type="match status" value="1"/>
</dbReference>
<dbReference type="PROSITE" id="PS51274">
    <property type="entry name" value="GATASE_COBBQ"/>
    <property type="match status" value="1"/>
</dbReference>
<keyword evidence="4 11" id="KW-0378">Hydrolase</keyword>
<evidence type="ECO:0000256" key="5">
    <source>
        <dbReference type="ARBA" id="ARBA00022962"/>
    </source>
</evidence>
<evidence type="ECO:0000256" key="12">
    <source>
        <dbReference type="PIRSR" id="PIRSR000495-1"/>
    </source>
</evidence>
<evidence type="ECO:0000256" key="1">
    <source>
        <dbReference type="ARBA" id="ARBA00005091"/>
    </source>
</evidence>
<dbReference type="Gene3D" id="3.40.50.880">
    <property type="match status" value="1"/>
</dbReference>
<dbReference type="InterPro" id="IPR029062">
    <property type="entry name" value="Class_I_gatase-like"/>
</dbReference>
<dbReference type="EC" id="4.3.2.10" evidence="11"/>
<evidence type="ECO:0000256" key="2">
    <source>
        <dbReference type="ARBA" id="ARBA00011152"/>
    </source>
</evidence>
<dbReference type="InterPro" id="IPR017926">
    <property type="entry name" value="GATASE"/>
</dbReference>
<comment type="catalytic activity">
    <reaction evidence="9 11">
        <text>5-[(5-phospho-1-deoxy-D-ribulos-1-ylimino)methylamino]-1-(5-phospho-beta-D-ribosyl)imidazole-4-carboxamide + L-glutamine = D-erythro-1-(imidazol-4-yl)glycerol 3-phosphate + 5-amino-1-(5-phospho-beta-D-ribosyl)imidazole-4-carboxamide + L-glutamate + H(+)</text>
        <dbReference type="Rhea" id="RHEA:24793"/>
        <dbReference type="ChEBI" id="CHEBI:15378"/>
        <dbReference type="ChEBI" id="CHEBI:29985"/>
        <dbReference type="ChEBI" id="CHEBI:58278"/>
        <dbReference type="ChEBI" id="CHEBI:58359"/>
        <dbReference type="ChEBI" id="CHEBI:58475"/>
        <dbReference type="ChEBI" id="CHEBI:58525"/>
        <dbReference type="EC" id="4.3.2.10"/>
    </reaction>
</comment>
<reference evidence="14" key="1">
    <citation type="submission" date="2022-12" db="EMBL/GenBank/DDBJ databases">
        <title>Paraconexibacter alkalitolerans sp. nov. and Baekduia alba sp. nov., isolated from soil and emended description of the genera Paraconexibacter (Chun et al., 2020) and Baekduia (An et al., 2020).</title>
        <authorList>
            <person name="Vieira S."/>
            <person name="Huber K.J."/>
            <person name="Geppert A."/>
            <person name="Wolf J."/>
            <person name="Neumann-Schaal M."/>
            <person name="Muesken M."/>
            <person name="Overmann J."/>
        </authorList>
    </citation>
    <scope>NUCLEOTIDE SEQUENCE</scope>
    <source>
        <strain evidence="14">AEG42_29</strain>
    </source>
</reference>
<evidence type="ECO:0000256" key="4">
    <source>
        <dbReference type="ARBA" id="ARBA00022801"/>
    </source>
</evidence>
<evidence type="ECO:0000256" key="11">
    <source>
        <dbReference type="HAMAP-Rule" id="MF_00278"/>
    </source>
</evidence>
<feature type="active site" description="Nucleophile" evidence="11 12">
    <location>
        <position position="90"/>
    </location>
</feature>
<evidence type="ECO:0000256" key="8">
    <source>
        <dbReference type="ARBA" id="ARBA00025299"/>
    </source>
</evidence>
<dbReference type="PANTHER" id="PTHR42701:SF1">
    <property type="entry name" value="IMIDAZOLE GLYCEROL PHOSPHATE SYNTHASE SUBUNIT HISH"/>
    <property type="match status" value="1"/>
</dbReference>
<dbReference type="EC" id="3.5.1.2" evidence="11"/>
<dbReference type="GO" id="GO:0004359">
    <property type="term" value="F:glutaminase activity"/>
    <property type="evidence" value="ECO:0007669"/>
    <property type="project" value="UniProtKB-EC"/>
</dbReference>
<accession>A0AAU7AVC3</accession>
<dbReference type="KEGG" id="parq:DSM112329_02404"/>
<dbReference type="CDD" id="cd01748">
    <property type="entry name" value="GATase1_IGP_Synthase"/>
    <property type="match status" value="1"/>
</dbReference>
<evidence type="ECO:0000256" key="10">
    <source>
        <dbReference type="ARBA" id="ARBA00049534"/>
    </source>
</evidence>
<evidence type="ECO:0000259" key="13">
    <source>
        <dbReference type="Pfam" id="PF00117"/>
    </source>
</evidence>
<comment type="catalytic activity">
    <reaction evidence="10 11">
        <text>L-glutamine + H2O = L-glutamate + NH4(+)</text>
        <dbReference type="Rhea" id="RHEA:15889"/>
        <dbReference type="ChEBI" id="CHEBI:15377"/>
        <dbReference type="ChEBI" id="CHEBI:28938"/>
        <dbReference type="ChEBI" id="CHEBI:29985"/>
        <dbReference type="ChEBI" id="CHEBI:58359"/>
        <dbReference type="EC" id="3.5.1.2"/>
    </reaction>
</comment>
<dbReference type="SUPFAM" id="SSF52317">
    <property type="entry name" value="Class I glutamine amidotransferase-like"/>
    <property type="match status" value="1"/>
</dbReference>
<dbReference type="EMBL" id="CP114014">
    <property type="protein sequence ID" value="XAY05547.1"/>
    <property type="molecule type" value="Genomic_DNA"/>
</dbReference>
<keyword evidence="7 11" id="KW-0456">Lyase</keyword>
<dbReference type="GO" id="GO:0005737">
    <property type="term" value="C:cytoplasm"/>
    <property type="evidence" value="ECO:0007669"/>
    <property type="project" value="UniProtKB-SubCell"/>
</dbReference>
<protein>
    <recommendedName>
        <fullName evidence="11">Imidazole glycerol phosphate synthase subunit HisH</fullName>
        <ecNumber evidence="11">4.3.2.10</ecNumber>
    </recommendedName>
    <alternativeName>
        <fullName evidence="11">IGP synthase glutaminase subunit</fullName>
        <ecNumber evidence="11">3.5.1.2</ecNumber>
    </alternativeName>
    <alternativeName>
        <fullName evidence="11">IGP synthase subunit HisH</fullName>
    </alternativeName>
    <alternativeName>
        <fullName evidence="11">ImGP synthase subunit HisH</fullName>
        <shortName evidence="11">IGPS subunit HisH</shortName>
    </alternativeName>
</protein>
<feature type="domain" description="Glutamine amidotransferase" evidence="13">
    <location>
        <begin position="15"/>
        <end position="209"/>
    </location>
</feature>
<comment type="pathway">
    <text evidence="1 11">Amino-acid biosynthesis; L-histidine biosynthesis; L-histidine from 5-phospho-alpha-D-ribose 1-diphosphate: step 5/9.</text>
</comment>
<name>A0AAU7AVC3_9ACTN</name>
<dbReference type="AlphaFoldDB" id="A0AAU7AVC3"/>
<evidence type="ECO:0000256" key="9">
    <source>
        <dbReference type="ARBA" id="ARBA00047838"/>
    </source>
</evidence>
<dbReference type="HAMAP" id="MF_00278">
    <property type="entry name" value="HisH"/>
    <property type="match status" value="1"/>
</dbReference>
<dbReference type="GO" id="GO:0000105">
    <property type="term" value="P:L-histidine biosynthetic process"/>
    <property type="evidence" value="ECO:0007669"/>
    <property type="project" value="UniProtKB-UniRule"/>
</dbReference>
<gene>
    <name evidence="11 14" type="primary">hisH</name>
    <name evidence="14" type="ORF">DSM112329_02404</name>
</gene>
<proteinExistence type="inferred from homology"/>
<comment type="subunit">
    <text evidence="2 11">Heterodimer of HisH and HisF.</text>
</comment>
<evidence type="ECO:0000313" key="14">
    <source>
        <dbReference type="EMBL" id="XAY05547.1"/>
    </source>
</evidence>
<dbReference type="Pfam" id="PF00117">
    <property type="entry name" value="GATase"/>
    <property type="match status" value="1"/>
</dbReference>
<keyword evidence="11" id="KW-0963">Cytoplasm</keyword>
<feature type="active site" evidence="11 12">
    <location>
        <position position="193"/>
    </location>
</feature>
<dbReference type="GO" id="GO:0000107">
    <property type="term" value="F:imidazoleglycerol-phosphate synthase activity"/>
    <property type="evidence" value="ECO:0007669"/>
    <property type="project" value="UniProtKB-UniRule"/>
</dbReference>
<feature type="active site" evidence="11 12">
    <location>
        <position position="195"/>
    </location>
</feature>
<dbReference type="GO" id="GO:0016829">
    <property type="term" value="F:lyase activity"/>
    <property type="evidence" value="ECO:0007669"/>
    <property type="project" value="UniProtKB-KW"/>
</dbReference>
<keyword evidence="5 11" id="KW-0315">Glutamine amidotransferase</keyword>
<dbReference type="RefSeq" id="WP_354702051.1">
    <property type="nucleotide sequence ID" value="NZ_CP114014.1"/>
</dbReference>
<dbReference type="PANTHER" id="PTHR42701">
    <property type="entry name" value="IMIDAZOLE GLYCEROL PHOSPHATE SYNTHASE SUBUNIT HISH"/>
    <property type="match status" value="1"/>
</dbReference>
<comment type="function">
    <text evidence="8 11">IGPS catalyzes the conversion of PRFAR and glutamine to IGP, AICAR and glutamate. The HisH subunit catalyzes the hydrolysis of glutamine to glutamate and ammonia as part of the synthesis of IGP and AICAR. The resulting ammonia molecule is channeled to the active site of HisF.</text>
</comment>
<dbReference type="PIRSF" id="PIRSF000495">
    <property type="entry name" value="Amidotransf_hisH"/>
    <property type="match status" value="1"/>
</dbReference>
<keyword evidence="3 11" id="KW-0028">Amino-acid biosynthesis</keyword>
<sequence>MSATPAPAAAPTIAIVDYGMGNRRSVEKSLQKVGAATVMSRDPEVLRAADGLLLPGVGAFPAAMRIIRELGLDELLKERAAAGTPLFGSCMGMQLLFEESEEHGGAEGLGLLRGSVKRLQAPGLNLPHIGWNEVRWVREHPLRDGLPDPTHLYHVHTFAPHPTDEDAVLGVAEYGETFATVVAQGNIYGAQSHPEKSSTHGLGLLANFTKRCAQVIA</sequence>
<evidence type="ECO:0000256" key="3">
    <source>
        <dbReference type="ARBA" id="ARBA00022605"/>
    </source>
</evidence>
<keyword evidence="6 11" id="KW-0368">Histidine biosynthesis</keyword>